<dbReference type="InterPro" id="IPR052352">
    <property type="entry name" value="Sugar_Degrad_Dehydratases"/>
</dbReference>
<accession>A0A927FVG5</accession>
<dbReference type="InterPro" id="IPR042096">
    <property type="entry name" value="Dihydro-acid_dehy_C"/>
</dbReference>
<sequence length="581" mass="63200">MTTMTGRRDISELRSQRWFASDDMRGFAHRQRTQQMGMRRDEFMNRPVIAIINTWSEMSPCHAHLRDRAEAVKRGIWQAGGYPVELPALSVGEVMVKPSTMLYRNFLAMECEELLRSHPVDGAVLLGGCDKSTPGLLMGAISMDLPIIFCPAGPMANGQWRGQKTGAGTHTKKYWDELRAGNITQDDWVDLESRMTRSIGTCNTMGTASTMTSIVDAMGLTLPGASSIPAVDSGHTRMASACGVRIVEMVWADLKPSDLLDRASFNNGLVAYMALGGSTNAAVHLVAMARRAGVNLTLDDMAEVAERVPVCANLFPSGQYLMEDFYFAGGILAQLNKLSRHLDLTRPTVNGRTLGENLAGAECWNDDVIRGEDDPIVPLSKGKTLAVLRGNLSPSGAVMKSSAANPKFLRHVGPAIVFDNPGDMNRTLDDPDLDITENTVIILRNAGPVGAPGMPEWGNLPIPKKLLMQGVRDMVRICDGRMSGTHYGTCILHVTPEAAVGGPLALVQTGDLIELDVRAGTLNMLVEETELSRRRAAWVPTAVRYGRSFAALYQQHVSQADEGCDFDFLSRGDPVAEPVIY</sequence>
<evidence type="ECO:0000256" key="2">
    <source>
        <dbReference type="ARBA" id="ARBA00022723"/>
    </source>
</evidence>
<dbReference type="GO" id="GO:0016836">
    <property type="term" value="F:hydro-lyase activity"/>
    <property type="evidence" value="ECO:0007669"/>
    <property type="project" value="UniProtKB-ARBA"/>
</dbReference>
<dbReference type="InterPro" id="IPR037237">
    <property type="entry name" value="IlvD/EDD_N"/>
</dbReference>
<protein>
    <submittedName>
        <fullName evidence="8">Dihydroxy-acid dehydratase</fullName>
    </submittedName>
</protein>
<dbReference type="GO" id="GO:0046872">
    <property type="term" value="F:metal ion binding"/>
    <property type="evidence" value="ECO:0007669"/>
    <property type="project" value="UniProtKB-KW"/>
</dbReference>
<evidence type="ECO:0000256" key="1">
    <source>
        <dbReference type="ARBA" id="ARBA00006486"/>
    </source>
</evidence>
<keyword evidence="9" id="KW-1185">Reference proteome</keyword>
<reference evidence="8" key="1">
    <citation type="submission" date="2020-09" db="EMBL/GenBank/DDBJ databases">
        <title>Genome seq and assembly of Devosia sp.</title>
        <authorList>
            <person name="Chhetri G."/>
        </authorList>
    </citation>
    <scope>NUCLEOTIDE SEQUENCE</scope>
    <source>
        <strain evidence="8">PTR5</strain>
    </source>
</reference>
<dbReference type="InterPro" id="IPR000581">
    <property type="entry name" value="ILV_EDD_N"/>
</dbReference>
<dbReference type="PROSITE" id="PS00886">
    <property type="entry name" value="ILVD_EDD_1"/>
    <property type="match status" value="1"/>
</dbReference>
<dbReference type="NCBIfam" id="NF004784">
    <property type="entry name" value="PRK06131.1"/>
    <property type="match status" value="1"/>
</dbReference>
<dbReference type="NCBIfam" id="NF009559">
    <property type="entry name" value="PRK13016.1"/>
    <property type="match status" value="1"/>
</dbReference>
<dbReference type="FunFam" id="3.50.30.80:FF:000001">
    <property type="entry name" value="Dihydroxy-acid dehydratase"/>
    <property type="match status" value="1"/>
</dbReference>
<evidence type="ECO:0000313" key="8">
    <source>
        <dbReference type="EMBL" id="MBD8065894.1"/>
    </source>
</evidence>
<keyword evidence="5" id="KW-0456">Lyase</keyword>
<feature type="domain" description="Dihydroxy-acid/6-phosphogluconate dehydratase C-terminal" evidence="7">
    <location>
        <begin position="378"/>
        <end position="564"/>
    </location>
</feature>
<keyword evidence="2" id="KW-0479">Metal-binding</keyword>
<evidence type="ECO:0000259" key="7">
    <source>
        <dbReference type="Pfam" id="PF24877"/>
    </source>
</evidence>
<dbReference type="SUPFAM" id="SSF52016">
    <property type="entry name" value="LeuD/IlvD-like"/>
    <property type="match status" value="1"/>
</dbReference>
<dbReference type="PANTHER" id="PTHR43183">
    <property type="entry name" value="HYPOTHETICAL DIHYDROXYACID DEHYDRATASE (EUROFUNG)-RELATED"/>
    <property type="match status" value="1"/>
</dbReference>
<evidence type="ECO:0000259" key="6">
    <source>
        <dbReference type="Pfam" id="PF00920"/>
    </source>
</evidence>
<dbReference type="InterPro" id="IPR020558">
    <property type="entry name" value="DiOHA_6PGluconate_deHydtase_CS"/>
</dbReference>
<gene>
    <name evidence="8" type="ORF">IC608_10440</name>
</gene>
<dbReference type="Proteomes" id="UP000654108">
    <property type="component" value="Unassembled WGS sequence"/>
</dbReference>
<dbReference type="InterPro" id="IPR056740">
    <property type="entry name" value="ILV_EDD_C"/>
</dbReference>
<comment type="caution">
    <text evidence="8">The sequence shown here is derived from an EMBL/GenBank/DDBJ whole genome shotgun (WGS) entry which is preliminary data.</text>
</comment>
<comment type="similarity">
    <text evidence="1">Belongs to the IlvD/Edd family.</text>
</comment>
<dbReference type="GO" id="GO:0051536">
    <property type="term" value="F:iron-sulfur cluster binding"/>
    <property type="evidence" value="ECO:0007669"/>
    <property type="project" value="UniProtKB-KW"/>
</dbReference>
<dbReference type="NCBIfam" id="NF009560">
    <property type="entry name" value="PRK13017.1"/>
    <property type="match status" value="1"/>
</dbReference>
<dbReference type="Gene3D" id="3.50.30.80">
    <property type="entry name" value="IlvD/EDD C-terminal domain-like"/>
    <property type="match status" value="1"/>
</dbReference>
<evidence type="ECO:0000313" key="9">
    <source>
        <dbReference type="Proteomes" id="UP000654108"/>
    </source>
</evidence>
<keyword evidence="3" id="KW-0408">Iron</keyword>
<dbReference type="PANTHER" id="PTHR43183:SF2">
    <property type="entry name" value="DIHYDROXY-ACID DEHYDRATASE"/>
    <property type="match status" value="1"/>
</dbReference>
<dbReference type="Pfam" id="PF24877">
    <property type="entry name" value="ILV_EDD_C"/>
    <property type="match status" value="1"/>
</dbReference>
<proteinExistence type="inferred from homology"/>
<evidence type="ECO:0000256" key="3">
    <source>
        <dbReference type="ARBA" id="ARBA00023004"/>
    </source>
</evidence>
<feature type="domain" description="Dihydroxy-acid/6-phosphogluconate dehydratase N-terminal" evidence="6">
    <location>
        <begin position="46"/>
        <end position="357"/>
    </location>
</feature>
<name>A0A927FVG5_9HYPH</name>
<evidence type="ECO:0000256" key="5">
    <source>
        <dbReference type="ARBA" id="ARBA00023239"/>
    </source>
</evidence>
<keyword evidence="4" id="KW-0411">Iron-sulfur</keyword>
<organism evidence="8 9">
    <name type="scientific">Devosia oryzisoli</name>
    <dbReference type="NCBI Taxonomy" id="2774138"/>
    <lineage>
        <taxon>Bacteria</taxon>
        <taxon>Pseudomonadati</taxon>
        <taxon>Pseudomonadota</taxon>
        <taxon>Alphaproteobacteria</taxon>
        <taxon>Hyphomicrobiales</taxon>
        <taxon>Devosiaceae</taxon>
        <taxon>Devosia</taxon>
    </lineage>
</organism>
<dbReference type="EMBL" id="JACYFU010000002">
    <property type="protein sequence ID" value="MBD8065894.1"/>
    <property type="molecule type" value="Genomic_DNA"/>
</dbReference>
<dbReference type="Pfam" id="PF00920">
    <property type="entry name" value="ILVD_EDD_N"/>
    <property type="match status" value="1"/>
</dbReference>
<evidence type="ECO:0000256" key="4">
    <source>
        <dbReference type="ARBA" id="ARBA00023014"/>
    </source>
</evidence>
<dbReference type="AlphaFoldDB" id="A0A927FVG5"/>
<dbReference type="SUPFAM" id="SSF143975">
    <property type="entry name" value="IlvD/EDD N-terminal domain-like"/>
    <property type="match status" value="1"/>
</dbReference>